<dbReference type="InterPro" id="IPR036575">
    <property type="entry name" value="TFIIS_cen_dom_sf"/>
</dbReference>
<gene>
    <name evidence="3" type="ORF">ABVK25_002613</name>
</gene>
<dbReference type="InterPro" id="IPR003618">
    <property type="entry name" value="TFIIS_cen_dom"/>
</dbReference>
<evidence type="ECO:0000256" key="1">
    <source>
        <dbReference type="SAM" id="MobiDB-lite"/>
    </source>
</evidence>
<dbReference type="EMBL" id="JBHFEH010000006">
    <property type="protein sequence ID" value="KAL2056874.1"/>
    <property type="molecule type" value="Genomic_DNA"/>
</dbReference>
<dbReference type="SMART" id="SM00510">
    <property type="entry name" value="TFS2M"/>
    <property type="match status" value="1"/>
</dbReference>
<feature type="region of interest" description="Disordered" evidence="1">
    <location>
        <begin position="64"/>
        <end position="87"/>
    </location>
</feature>
<evidence type="ECO:0000313" key="4">
    <source>
        <dbReference type="Proteomes" id="UP001590951"/>
    </source>
</evidence>
<feature type="domain" description="TFIIS central" evidence="2">
    <location>
        <begin position="99"/>
        <end position="215"/>
    </location>
</feature>
<dbReference type="Pfam" id="PF07500">
    <property type="entry name" value="TFIIS_M"/>
    <property type="match status" value="1"/>
</dbReference>
<accession>A0ABR4BGD9</accession>
<dbReference type="SUPFAM" id="SSF46942">
    <property type="entry name" value="Elongation factor TFIIS domain 2"/>
    <property type="match status" value="1"/>
</dbReference>
<name>A0ABR4BGD9_9LECA</name>
<keyword evidence="4" id="KW-1185">Reference proteome</keyword>
<proteinExistence type="predicted"/>
<reference evidence="3 4" key="1">
    <citation type="submission" date="2024-09" db="EMBL/GenBank/DDBJ databases">
        <title>Rethinking Asexuality: The Enigmatic Case of Functional Sexual Genes in Lepraria (Stereocaulaceae).</title>
        <authorList>
            <person name="Doellman M."/>
            <person name="Sun Y."/>
            <person name="Barcenas-Pena A."/>
            <person name="Lumbsch H.T."/>
            <person name="Grewe F."/>
        </authorList>
    </citation>
    <scope>NUCLEOTIDE SEQUENCE [LARGE SCALE GENOMIC DNA]</scope>
    <source>
        <strain evidence="3 4">Grewe 0041</strain>
    </source>
</reference>
<dbReference type="Proteomes" id="UP001590951">
    <property type="component" value="Unassembled WGS sequence"/>
</dbReference>
<sequence length="291" mass="33405">MLTNDLLRIHSEKHERERKQWMETCQMHVLILTNSQRVSEDLDAEVTKLRRILEGKHAELAEAVKRSENQPGNFRNELRGSQAEVMEPKLKDNITDLQNYDRKKVATALVKMFSDQAKQAKTQGALSLLSGQTTNTIGLSLGLRVEYALYDNSRGQSEEPSERYIDMFRAIQHNVKANPELRDRLLDGSLSPNSLSKMSRASMESKAAVIKEVEKQHVHTQEFHRAKDLIAGHAKLVQVSRSLKDTLLAYDAIQAELARYKSHAEYQLAHYSNVSKRHQAKLREQKEETYR</sequence>
<organism evidence="3 4">
    <name type="scientific">Lepraria finkii</name>
    <dbReference type="NCBI Taxonomy" id="1340010"/>
    <lineage>
        <taxon>Eukaryota</taxon>
        <taxon>Fungi</taxon>
        <taxon>Dikarya</taxon>
        <taxon>Ascomycota</taxon>
        <taxon>Pezizomycotina</taxon>
        <taxon>Lecanoromycetes</taxon>
        <taxon>OSLEUM clade</taxon>
        <taxon>Lecanoromycetidae</taxon>
        <taxon>Lecanorales</taxon>
        <taxon>Lecanorineae</taxon>
        <taxon>Stereocaulaceae</taxon>
        <taxon>Lepraria</taxon>
    </lineage>
</organism>
<evidence type="ECO:0000313" key="3">
    <source>
        <dbReference type="EMBL" id="KAL2056874.1"/>
    </source>
</evidence>
<dbReference type="Gene3D" id="1.10.472.30">
    <property type="entry name" value="Transcription elongation factor S-II, central domain"/>
    <property type="match status" value="1"/>
</dbReference>
<comment type="caution">
    <text evidence="3">The sequence shown here is derived from an EMBL/GenBank/DDBJ whole genome shotgun (WGS) entry which is preliminary data.</text>
</comment>
<protein>
    <recommendedName>
        <fullName evidence="2">TFIIS central domain-containing protein</fullName>
    </recommendedName>
</protein>
<evidence type="ECO:0000259" key="2">
    <source>
        <dbReference type="SMART" id="SM00510"/>
    </source>
</evidence>